<comment type="caution">
    <text evidence="3">The sequence shown here is derived from an EMBL/GenBank/DDBJ whole genome shotgun (WGS) entry which is preliminary data.</text>
</comment>
<accession>A0A8I0DQZ2</accession>
<dbReference type="EMBL" id="JACOOX010000001">
    <property type="protein sequence ID" value="MBC5661553.1"/>
    <property type="molecule type" value="Genomic_DNA"/>
</dbReference>
<sequence length="179" mass="20369">MDNLEKVEKIREKTGVSYEEAKAALEATNYDVLDAIIYLEKNGKVKAPEVTSYTTEQAQQTSTEFEQAQQEYTRDCNKKTFGQMMDQFFSWCGRLLKKSVDSKFIIERRGSTMVNVPVLVLILAIIFAFWITIPLLVVGLFCECRYHFAGIDNINVDLNSACDKVADTVETIKTDINKN</sequence>
<protein>
    <submittedName>
        <fullName evidence="3">DUF4342 domain-containing protein</fullName>
    </submittedName>
</protein>
<evidence type="ECO:0000313" key="3">
    <source>
        <dbReference type="EMBL" id="MBC5661553.1"/>
    </source>
</evidence>
<evidence type="ECO:0000256" key="1">
    <source>
        <dbReference type="SAM" id="Phobius"/>
    </source>
</evidence>
<dbReference type="CDD" id="cd14360">
    <property type="entry name" value="UBA_NAC_like_bac"/>
    <property type="match status" value="1"/>
</dbReference>
<dbReference type="InterPro" id="IPR009060">
    <property type="entry name" value="UBA-like_sf"/>
</dbReference>
<dbReference type="SUPFAM" id="SSF46934">
    <property type="entry name" value="UBA-like"/>
    <property type="match status" value="1"/>
</dbReference>
<evidence type="ECO:0000313" key="4">
    <source>
        <dbReference type="Proteomes" id="UP000615234"/>
    </source>
</evidence>
<proteinExistence type="predicted"/>
<name>A0A8I0DQZ2_9FIRM</name>
<feature type="transmembrane region" description="Helical" evidence="1">
    <location>
        <begin position="118"/>
        <end position="141"/>
    </location>
</feature>
<keyword evidence="1" id="KW-1133">Transmembrane helix</keyword>
<feature type="domain" description="DUF4342" evidence="2">
    <location>
        <begin position="79"/>
        <end position="142"/>
    </location>
</feature>
<dbReference type="AlphaFoldDB" id="A0A8I0DQZ2"/>
<keyword evidence="4" id="KW-1185">Reference proteome</keyword>
<dbReference type="Gene3D" id="1.10.8.10">
    <property type="entry name" value="DNA helicase RuvA subunit, C-terminal domain"/>
    <property type="match status" value="1"/>
</dbReference>
<reference evidence="3 4" key="1">
    <citation type="submission" date="2020-08" db="EMBL/GenBank/DDBJ databases">
        <title>Genome public.</title>
        <authorList>
            <person name="Liu C."/>
            <person name="Sun Q."/>
        </authorList>
    </citation>
    <scope>NUCLEOTIDE SEQUENCE [LARGE SCALE GENOMIC DNA]</scope>
    <source>
        <strain evidence="3 4">NSJ-10</strain>
    </source>
</reference>
<dbReference type="Pfam" id="PF14242">
    <property type="entry name" value="DUF4342"/>
    <property type="match status" value="1"/>
</dbReference>
<evidence type="ECO:0000259" key="2">
    <source>
        <dbReference type="Pfam" id="PF14242"/>
    </source>
</evidence>
<organism evidence="3 4">
    <name type="scientific">Coprococcus hominis</name>
    <name type="common">ex Liu et al. 2022</name>
    <dbReference type="NCBI Taxonomy" id="2763039"/>
    <lineage>
        <taxon>Bacteria</taxon>
        <taxon>Bacillati</taxon>
        <taxon>Bacillota</taxon>
        <taxon>Clostridia</taxon>
        <taxon>Lachnospirales</taxon>
        <taxon>Lachnospiraceae</taxon>
        <taxon>Coprococcus</taxon>
    </lineage>
</organism>
<dbReference type="Proteomes" id="UP000615234">
    <property type="component" value="Unassembled WGS sequence"/>
</dbReference>
<keyword evidence="1" id="KW-0812">Transmembrane</keyword>
<gene>
    <name evidence="3" type="ORF">H8S09_01375</name>
</gene>
<keyword evidence="1" id="KW-0472">Membrane</keyword>
<dbReference type="RefSeq" id="WP_117807858.1">
    <property type="nucleotide sequence ID" value="NZ_JACOOX010000001.1"/>
</dbReference>
<dbReference type="InterPro" id="IPR025642">
    <property type="entry name" value="DUF4342"/>
</dbReference>